<gene>
    <name evidence="5 6" type="primary">cbiD</name>
    <name evidence="6" type="ORF">IAA28_08975</name>
</gene>
<dbReference type="PIRSF" id="PIRSF026782">
    <property type="entry name" value="CbiD"/>
    <property type="match status" value="1"/>
</dbReference>
<dbReference type="InterPro" id="IPR002748">
    <property type="entry name" value="CbiD"/>
</dbReference>
<evidence type="ECO:0000256" key="2">
    <source>
        <dbReference type="ARBA" id="ARBA00022603"/>
    </source>
</evidence>
<evidence type="ECO:0000256" key="3">
    <source>
        <dbReference type="ARBA" id="ARBA00022679"/>
    </source>
</evidence>
<evidence type="ECO:0000313" key="6">
    <source>
        <dbReference type="EMBL" id="HIX52921.1"/>
    </source>
</evidence>
<comment type="caution">
    <text evidence="6">The sequence shown here is derived from an EMBL/GenBank/DDBJ whole genome shotgun (WGS) entry which is preliminary data.</text>
</comment>
<dbReference type="NCBIfam" id="TIGR00312">
    <property type="entry name" value="cbiD"/>
    <property type="match status" value="1"/>
</dbReference>
<dbReference type="PANTHER" id="PTHR35863">
    <property type="entry name" value="COBALT-PRECORRIN-5B C(1)-METHYLTRANSFERASE"/>
    <property type="match status" value="1"/>
</dbReference>
<sequence length="389" mass="42331">MKRQLRKGYTTGTCAAAAAKAAARRLLGGSGEQVSRIPTRTGTVACLPAVLLEETEEKVRCGVRKDAGDDPDVTDGALICASVRRTGGEWEPSWYEDSAHPGIYIEGGRGVGRVTRPGLSCPVGKAAINPVPREMIWEAVEEVRRELGREEELLVTVEIPDGELLAEKTFNPKLGIEGGISVLGTTGIVEPMSEAALLATIQLEIHMKAVEGVPYLAVTPGNYGETFLREQMGISLEQGVKCSNFVKDTMVMLAEEGYRESLFAGHAGKLIKAAGGVENTHSRWGDRRMEILWDCARAVCPEELRESLKGEILGSNTTEEAMEYLERAGIRRRTGDEAAARLQRQILAWTGGRLRMDVILFTVGMGIFGCTEEGEGLRAFRLSQRGERP</sequence>
<dbReference type="Gene3D" id="3.30.2110.10">
    <property type="entry name" value="CbiD-like"/>
    <property type="match status" value="1"/>
</dbReference>
<comment type="pathway">
    <text evidence="5">Cofactor biosynthesis; adenosylcobalamin biosynthesis; cob(II)yrinate a,c-diamide from sirohydrochlorin (anaerobic route): step 6/10.</text>
</comment>
<dbReference type="PANTHER" id="PTHR35863:SF1">
    <property type="entry name" value="COBALT-PRECORRIN-5B C(1)-METHYLTRANSFERASE"/>
    <property type="match status" value="1"/>
</dbReference>
<protein>
    <recommendedName>
        <fullName evidence="5">Cobalt-precorrin-5B C(1)-methyltransferase</fullName>
        <ecNumber evidence="5">2.1.1.195</ecNumber>
    </recommendedName>
    <alternativeName>
        <fullName evidence="5">Cobalt-precorrin-6A synthase</fullName>
    </alternativeName>
</protein>
<dbReference type="Pfam" id="PF01888">
    <property type="entry name" value="CbiD"/>
    <property type="match status" value="1"/>
</dbReference>
<evidence type="ECO:0000256" key="1">
    <source>
        <dbReference type="ARBA" id="ARBA00022573"/>
    </source>
</evidence>
<keyword evidence="4 5" id="KW-0949">S-adenosyl-L-methionine</keyword>
<organism evidence="6 7">
    <name type="scientific">Candidatus Lachnoclostridium stercoripullorum</name>
    <dbReference type="NCBI Taxonomy" id="2838635"/>
    <lineage>
        <taxon>Bacteria</taxon>
        <taxon>Bacillati</taxon>
        <taxon>Bacillota</taxon>
        <taxon>Clostridia</taxon>
        <taxon>Lachnospirales</taxon>
        <taxon>Lachnospiraceae</taxon>
    </lineage>
</organism>
<evidence type="ECO:0000256" key="4">
    <source>
        <dbReference type="ARBA" id="ARBA00022691"/>
    </source>
</evidence>
<dbReference type="EC" id="2.1.1.195" evidence="5"/>
<comment type="similarity">
    <text evidence="5">Belongs to the CbiD family.</text>
</comment>
<keyword evidence="3 5" id="KW-0808">Transferase</keyword>
<evidence type="ECO:0000256" key="5">
    <source>
        <dbReference type="HAMAP-Rule" id="MF_00787"/>
    </source>
</evidence>
<dbReference type="Proteomes" id="UP000886780">
    <property type="component" value="Unassembled WGS sequence"/>
</dbReference>
<dbReference type="HAMAP" id="MF_00787">
    <property type="entry name" value="CbiD"/>
    <property type="match status" value="1"/>
</dbReference>
<evidence type="ECO:0000313" key="7">
    <source>
        <dbReference type="Proteomes" id="UP000886780"/>
    </source>
</evidence>
<dbReference type="SUPFAM" id="SSF111342">
    <property type="entry name" value="CbiD-like"/>
    <property type="match status" value="1"/>
</dbReference>
<name>A0A9D1W5N8_9FIRM</name>
<keyword evidence="2 5" id="KW-0489">Methyltransferase</keyword>
<dbReference type="EMBL" id="DXEU01000161">
    <property type="protein sequence ID" value="HIX52921.1"/>
    <property type="molecule type" value="Genomic_DNA"/>
</dbReference>
<dbReference type="GO" id="GO:0032259">
    <property type="term" value="P:methylation"/>
    <property type="evidence" value="ECO:0007669"/>
    <property type="project" value="UniProtKB-KW"/>
</dbReference>
<dbReference type="InterPro" id="IPR036074">
    <property type="entry name" value="CbiD_sf"/>
</dbReference>
<dbReference type="AlphaFoldDB" id="A0A9D1W5N8"/>
<reference evidence="6" key="1">
    <citation type="journal article" date="2021" name="PeerJ">
        <title>Extensive microbial diversity within the chicken gut microbiome revealed by metagenomics and culture.</title>
        <authorList>
            <person name="Gilroy R."/>
            <person name="Ravi A."/>
            <person name="Getino M."/>
            <person name="Pursley I."/>
            <person name="Horton D.L."/>
            <person name="Alikhan N.F."/>
            <person name="Baker D."/>
            <person name="Gharbi K."/>
            <person name="Hall N."/>
            <person name="Watson M."/>
            <person name="Adriaenssens E.M."/>
            <person name="Foster-Nyarko E."/>
            <person name="Jarju S."/>
            <person name="Secka A."/>
            <person name="Antonio M."/>
            <person name="Oren A."/>
            <person name="Chaudhuri R.R."/>
            <person name="La Ragione R."/>
            <person name="Hildebrand F."/>
            <person name="Pallen M.J."/>
        </authorList>
    </citation>
    <scope>NUCLEOTIDE SEQUENCE</scope>
    <source>
        <strain evidence="6">ChiGjej4B4-12881</strain>
    </source>
</reference>
<proteinExistence type="inferred from homology"/>
<dbReference type="GO" id="GO:0019251">
    <property type="term" value="P:anaerobic cobalamin biosynthetic process"/>
    <property type="evidence" value="ECO:0007669"/>
    <property type="project" value="UniProtKB-UniRule"/>
</dbReference>
<comment type="function">
    <text evidence="5">Catalyzes the methylation of C-1 in cobalt-precorrin-5B to form cobalt-precorrin-6A.</text>
</comment>
<dbReference type="GO" id="GO:0008168">
    <property type="term" value="F:methyltransferase activity"/>
    <property type="evidence" value="ECO:0007669"/>
    <property type="project" value="UniProtKB-UniRule"/>
</dbReference>
<accession>A0A9D1W5N8</accession>
<reference evidence="6" key="2">
    <citation type="submission" date="2021-04" db="EMBL/GenBank/DDBJ databases">
        <authorList>
            <person name="Gilroy R."/>
        </authorList>
    </citation>
    <scope>NUCLEOTIDE SEQUENCE</scope>
    <source>
        <strain evidence="6">ChiGjej4B4-12881</strain>
    </source>
</reference>
<keyword evidence="1 5" id="KW-0169">Cobalamin biosynthesis</keyword>
<comment type="catalytic activity">
    <reaction evidence="5">
        <text>Co-precorrin-5B + S-adenosyl-L-methionine = Co-precorrin-6A + S-adenosyl-L-homocysteine</text>
        <dbReference type="Rhea" id="RHEA:26285"/>
        <dbReference type="ChEBI" id="CHEBI:57856"/>
        <dbReference type="ChEBI" id="CHEBI:59789"/>
        <dbReference type="ChEBI" id="CHEBI:60063"/>
        <dbReference type="ChEBI" id="CHEBI:60064"/>
        <dbReference type="EC" id="2.1.1.195"/>
    </reaction>
</comment>